<evidence type="ECO:0000313" key="4">
    <source>
        <dbReference type="EMBL" id="GJE02200.1"/>
    </source>
</evidence>
<evidence type="ECO:0000256" key="2">
    <source>
        <dbReference type="SAM" id="SignalP"/>
    </source>
</evidence>
<name>A0ABQ4SI66_9HYPH</name>
<sequence length="272" mass="28071">MSSRRRSYSHAVAWVSGLAWAAGCLTPALAEGRRHRVGSADIAVNEMGSAGPVVVLEAGRGKDMQSWALVAPALASCMRVIRYDRPGIGGSAASAPDQVVLADTVADQLLVLLRTLDLAPPYILVGHSLGGLYVQAFARLHPTATAAVVLVDATSPAEPPGVFVSPTPPASGTVAAAEEAGVPPSIAAMNSGPPFPPVPLIVLAATDHGDTLEREALWRDVQVRTAALSPRGRLIVVEGSGHFVQQDKPAAVIQAVLQAAEMAGFDTSDCRA</sequence>
<dbReference type="PROSITE" id="PS51257">
    <property type="entry name" value="PROKAR_LIPOPROTEIN"/>
    <property type="match status" value="1"/>
</dbReference>
<keyword evidence="2" id="KW-0732">Signal</keyword>
<evidence type="ECO:0000313" key="5">
    <source>
        <dbReference type="Proteomes" id="UP001055153"/>
    </source>
</evidence>
<dbReference type="PANTHER" id="PTHR43798">
    <property type="entry name" value="MONOACYLGLYCEROL LIPASE"/>
    <property type="match status" value="1"/>
</dbReference>
<comment type="caution">
    <text evidence="4">The sequence shown here is derived from an EMBL/GenBank/DDBJ whole genome shotgun (WGS) entry which is preliminary data.</text>
</comment>
<accession>A0ABQ4SI66</accession>
<proteinExistence type="predicted"/>
<evidence type="ECO:0000259" key="3">
    <source>
        <dbReference type="Pfam" id="PF00561"/>
    </source>
</evidence>
<dbReference type="InterPro" id="IPR000073">
    <property type="entry name" value="AB_hydrolase_1"/>
</dbReference>
<dbReference type="Pfam" id="PF00561">
    <property type="entry name" value="Abhydrolase_1"/>
    <property type="match status" value="1"/>
</dbReference>
<evidence type="ECO:0000256" key="1">
    <source>
        <dbReference type="ARBA" id="ARBA00022801"/>
    </source>
</evidence>
<keyword evidence="1" id="KW-0378">Hydrolase</keyword>
<dbReference type="EMBL" id="BPQQ01000049">
    <property type="protein sequence ID" value="GJE02200.1"/>
    <property type="molecule type" value="Genomic_DNA"/>
</dbReference>
<dbReference type="InterPro" id="IPR029058">
    <property type="entry name" value="AB_hydrolase_fold"/>
</dbReference>
<dbReference type="PANTHER" id="PTHR43798:SF31">
    <property type="entry name" value="AB HYDROLASE SUPERFAMILY PROTEIN YCLE"/>
    <property type="match status" value="1"/>
</dbReference>
<protein>
    <submittedName>
        <fullName evidence="4">2-succinyl-6-hydroxy-2, 4-cyclohexadiene-1-carboxylate synthase</fullName>
    </submittedName>
</protein>
<dbReference type="Gene3D" id="3.40.50.1820">
    <property type="entry name" value="alpha/beta hydrolase"/>
    <property type="match status" value="2"/>
</dbReference>
<gene>
    <name evidence="4" type="primary">menH_5</name>
    <name evidence="4" type="ORF">GMJLKIPL_4144</name>
</gene>
<reference evidence="4" key="2">
    <citation type="submission" date="2021-08" db="EMBL/GenBank/DDBJ databases">
        <authorList>
            <person name="Tani A."/>
            <person name="Ola A."/>
            <person name="Ogura Y."/>
            <person name="Katsura K."/>
            <person name="Hayashi T."/>
        </authorList>
    </citation>
    <scope>NUCLEOTIDE SEQUENCE</scope>
    <source>
        <strain evidence="4">DSM 17168</strain>
    </source>
</reference>
<keyword evidence="5" id="KW-1185">Reference proteome</keyword>
<feature type="signal peptide" evidence="2">
    <location>
        <begin position="1"/>
        <end position="21"/>
    </location>
</feature>
<dbReference type="InterPro" id="IPR050266">
    <property type="entry name" value="AB_hydrolase_sf"/>
</dbReference>
<feature type="chain" id="PRO_5046101957" evidence="2">
    <location>
        <begin position="22"/>
        <end position="272"/>
    </location>
</feature>
<dbReference type="SUPFAM" id="SSF53474">
    <property type="entry name" value="alpha/beta-Hydrolases"/>
    <property type="match status" value="1"/>
</dbReference>
<dbReference type="Proteomes" id="UP001055153">
    <property type="component" value="Unassembled WGS sequence"/>
</dbReference>
<feature type="domain" description="AB hydrolase-1" evidence="3">
    <location>
        <begin position="52"/>
        <end position="159"/>
    </location>
</feature>
<reference evidence="4" key="1">
    <citation type="journal article" date="2021" name="Front. Microbiol.">
        <title>Comprehensive Comparative Genomics and Phenotyping of Methylobacterium Species.</title>
        <authorList>
            <person name="Alessa O."/>
            <person name="Ogura Y."/>
            <person name="Fujitani Y."/>
            <person name="Takami H."/>
            <person name="Hayashi T."/>
            <person name="Sahin N."/>
            <person name="Tani A."/>
        </authorList>
    </citation>
    <scope>NUCLEOTIDE SEQUENCE</scope>
    <source>
        <strain evidence="4">DSM 17168</strain>
    </source>
</reference>
<organism evidence="4 5">
    <name type="scientific">Methylobacterium isbiliense</name>
    <dbReference type="NCBI Taxonomy" id="315478"/>
    <lineage>
        <taxon>Bacteria</taxon>
        <taxon>Pseudomonadati</taxon>
        <taxon>Pseudomonadota</taxon>
        <taxon>Alphaproteobacteria</taxon>
        <taxon>Hyphomicrobiales</taxon>
        <taxon>Methylobacteriaceae</taxon>
        <taxon>Methylobacterium</taxon>
    </lineage>
</organism>